<evidence type="ECO:0000313" key="1">
    <source>
        <dbReference type="EMBL" id="ESA18689.1"/>
    </source>
</evidence>
<dbReference type="AlphaFoldDB" id="U9UE36"/>
<sequence>SIYFHGGLLTVIIQMESSRHLFKITPYSEYQLLAKKWGIKSYNHAICSVHEHLFVIYRLLEGQRFITETTTAVSIQLAIYNWREGKGLYYLERLSSYIQLDPKWYHRVTT</sequence>
<protein>
    <submittedName>
        <fullName evidence="1">Uncharacterized protein</fullName>
    </submittedName>
</protein>
<accession>U9UE36</accession>
<proteinExistence type="predicted"/>
<organism evidence="1">
    <name type="scientific">Rhizophagus irregularis (strain DAOM 181602 / DAOM 197198 / MUCL 43194)</name>
    <name type="common">Arbuscular mycorrhizal fungus</name>
    <name type="synonym">Glomus intraradices</name>
    <dbReference type="NCBI Taxonomy" id="747089"/>
    <lineage>
        <taxon>Eukaryota</taxon>
        <taxon>Fungi</taxon>
        <taxon>Fungi incertae sedis</taxon>
        <taxon>Mucoromycota</taxon>
        <taxon>Glomeromycotina</taxon>
        <taxon>Glomeromycetes</taxon>
        <taxon>Glomerales</taxon>
        <taxon>Glomeraceae</taxon>
        <taxon>Rhizophagus</taxon>
    </lineage>
</organism>
<dbReference type="EMBL" id="KI278979">
    <property type="protein sequence ID" value="ESA18689.1"/>
    <property type="molecule type" value="Genomic_DNA"/>
</dbReference>
<feature type="non-terminal residue" evidence="1">
    <location>
        <position position="1"/>
    </location>
</feature>
<gene>
    <name evidence="1" type="ORF">GLOINDRAFT_93265</name>
</gene>
<name>U9UE36_RHIID</name>
<reference evidence="1" key="1">
    <citation type="submission" date="2013-07" db="EMBL/GenBank/DDBJ databases">
        <title>The genome of an arbuscular mycorrhizal fungus provides insights into the evolution of the oldest plant symbiosis.</title>
        <authorList>
            <consortium name="DOE Joint Genome Institute"/>
            <person name="Tisserant E."/>
            <person name="Malbreil M."/>
            <person name="Kuo A."/>
            <person name="Kohler A."/>
            <person name="Symeonidi A."/>
            <person name="Balestrini R."/>
            <person name="Charron P."/>
            <person name="Duensing N."/>
            <person name="Frei-dit-Frey N."/>
            <person name="Gianinazzi-Pearson V."/>
            <person name="Gilbert B."/>
            <person name="Handa Y."/>
            <person name="Hijri M."/>
            <person name="Kaul R."/>
            <person name="Kawaguchi M."/>
            <person name="Krajinski F."/>
            <person name="Lammers P."/>
            <person name="Lapierre D."/>
            <person name="Masclaux F.G."/>
            <person name="Murat C."/>
            <person name="Morin E."/>
            <person name="Ndikumana S."/>
            <person name="Pagni M."/>
            <person name="Petitpierre D."/>
            <person name="Requena N."/>
            <person name="Rosikiewicz P."/>
            <person name="Riley R."/>
            <person name="Saito K."/>
            <person name="San Clemente H."/>
            <person name="Shapiro H."/>
            <person name="van Tuinen D."/>
            <person name="Becard G."/>
            <person name="Bonfante P."/>
            <person name="Paszkowski U."/>
            <person name="Shachar-Hill Y."/>
            <person name="Young J.P."/>
            <person name="Sanders I.R."/>
            <person name="Henrissat B."/>
            <person name="Rensing S.A."/>
            <person name="Grigoriev I.V."/>
            <person name="Corradi N."/>
            <person name="Roux C."/>
            <person name="Martin F."/>
        </authorList>
    </citation>
    <scope>NUCLEOTIDE SEQUENCE</scope>
    <source>
        <strain evidence="1">DAOM 197198</strain>
    </source>
</reference>
<dbReference type="HOGENOM" id="CLU_2177132_0_0_1"/>